<organism evidence="3 4">
    <name type="scientific">Obba rivulosa</name>
    <dbReference type="NCBI Taxonomy" id="1052685"/>
    <lineage>
        <taxon>Eukaryota</taxon>
        <taxon>Fungi</taxon>
        <taxon>Dikarya</taxon>
        <taxon>Basidiomycota</taxon>
        <taxon>Agaricomycotina</taxon>
        <taxon>Agaricomycetes</taxon>
        <taxon>Polyporales</taxon>
        <taxon>Gelatoporiaceae</taxon>
        <taxon>Obba</taxon>
    </lineage>
</organism>
<feature type="transmembrane region" description="Helical" evidence="1">
    <location>
        <begin position="224"/>
        <end position="245"/>
    </location>
</feature>
<protein>
    <recommendedName>
        <fullName evidence="5">Protein BIG1</fullName>
    </recommendedName>
</protein>
<keyword evidence="1" id="KW-0812">Transmembrane</keyword>
<keyword evidence="4" id="KW-1185">Reference proteome</keyword>
<dbReference type="AlphaFoldDB" id="A0A8E2AFS9"/>
<evidence type="ECO:0000313" key="4">
    <source>
        <dbReference type="Proteomes" id="UP000250043"/>
    </source>
</evidence>
<dbReference type="EMBL" id="KV722877">
    <property type="protein sequence ID" value="OCH83673.1"/>
    <property type="molecule type" value="Genomic_DNA"/>
</dbReference>
<evidence type="ECO:0000256" key="1">
    <source>
        <dbReference type="SAM" id="Phobius"/>
    </source>
</evidence>
<keyword evidence="1" id="KW-0472">Membrane</keyword>
<feature type="non-terminal residue" evidence="3">
    <location>
        <position position="267"/>
    </location>
</feature>
<feature type="chain" id="PRO_5034181601" description="Protein BIG1" evidence="2">
    <location>
        <begin position="28"/>
        <end position="267"/>
    </location>
</feature>
<evidence type="ECO:0000256" key="2">
    <source>
        <dbReference type="SAM" id="SignalP"/>
    </source>
</evidence>
<accession>A0A8E2AFS9</accession>
<reference evidence="3 4" key="1">
    <citation type="submission" date="2016-07" db="EMBL/GenBank/DDBJ databases">
        <title>Draft genome of the white-rot fungus Obba rivulosa 3A-2.</title>
        <authorList>
            <consortium name="DOE Joint Genome Institute"/>
            <person name="Miettinen O."/>
            <person name="Riley R."/>
            <person name="Acob R."/>
            <person name="Barry K."/>
            <person name="Cullen D."/>
            <person name="De Vries R."/>
            <person name="Hainaut M."/>
            <person name="Hatakka A."/>
            <person name="Henrissat B."/>
            <person name="Hilden K."/>
            <person name="Kuo R."/>
            <person name="Labutti K."/>
            <person name="Lipzen A."/>
            <person name="Makela M.R."/>
            <person name="Sandor L."/>
            <person name="Spatafora J.W."/>
            <person name="Grigoriev I.V."/>
            <person name="Hibbett D.S."/>
        </authorList>
    </citation>
    <scope>NUCLEOTIDE SEQUENCE [LARGE SCALE GENOMIC DNA]</scope>
    <source>
        <strain evidence="3 4">3A-2</strain>
    </source>
</reference>
<gene>
    <name evidence="3" type="ORF">OBBRIDRAFT_829815</name>
</gene>
<feature type="signal peptide" evidence="2">
    <location>
        <begin position="1"/>
        <end position="27"/>
    </location>
</feature>
<keyword evidence="1" id="KW-1133">Transmembrane helix</keyword>
<evidence type="ECO:0008006" key="5">
    <source>
        <dbReference type="Google" id="ProtNLM"/>
    </source>
</evidence>
<name>A0A8E2AFS9_9APHY</name>
<dbReference type="Proteomes" id="UP000250043">
    <property type="component" value="Unassembled WGS sequence"/>
</dbReference>
<keyword evidence="2" id="KW-0732">Signal</keyword>
<sequence length="267" mass="28871">MWVLQWALTSALALLALFSPLSTSSLARSRTPLLEAVPYAFPIVVSDIVLEILHAGYNAELFLASLALDPVFLPSPYQELLPALRPLGLPVVFGPPSAFATLPAMEATLSSLLNASSPIDDFIELSPLSATSVEYFEPTKTLRLPYKFDDADPTIPTAHPASRLLSAAKSQYGLSYFATYSVDCPASLRVQRTSSASIPISSAFPTARRSVYSGKIASTAPSRFFWWTLASSLSLILVLPSAVGLNNWLKKTDISNLDPQETFGYIP</sequence>
<evidence type="ECO:0000313" key="3">
    <source>
        <dbReference type="EMBL" id="OCH83673.1"/>
    </source>
</evidence>
<proteinExistence type="predicted"/>